<dbReference type="SUPFAM" id="SSF161098">
    <property type="entry name" value="MetI-like"/>
    <property type="match status" value="1"/>
</dbReference>
<keyword evidence="2 7" id="KW-0813">Transport</keyword>
<accession>A0A1B2EXR6</accession>
<dbReference type="InterPro" id="IPR035906">
    <property type="entry name" value="MetI-like_sf"/>
</dbReference>
<dbReference type="InterPro" id="IPR000515">
    <property type="entry name" value="MetI-like"/>
</dbReference>
<evidence type="ECO:0000259" key="8">
    <source>
        <dbReference type="PROSITE" id="PS50928"/>
    </source>
</evidence>
<feature type="domain" description="ABC transmembrane type-1" evidence="8">
    <location>
        <begin position="77"/>
        <end position="289"/>
    </location>
</feature>
<keyword evidence="4 7" id="KW-0812">Transmembrane</keyword>
<evidence type="ECO:0000313" key="9">
    <source>
        <dbReference type="EMBL" id="ANY84775.1"/>
    </source>
</evidence>
<keyword evidence="3" id="KW-1003">Cell membrane</keyword>
<evidence type="ECO:0000256" key="2">
    <source>
        <dbReference type="ARBA" id="ARBA00022448"/>
    </source>
</evidence>
<name>A0A1B2EXR6_9HYPH</name>
<dbReference type="EMBL" id="CP016619">
    <property type="protein sequence ID" value="ANY84775.1"/>
    <property type="molecule type" value="Genomic_DNA"/>
</dbReference>
<evidence type="ECO:0000256" key="7">
    <source>
        <dbReference type="RuleBase" id="RU363032"/>
    </source>
</evidence>
<keyword evidence="6 7" id="KW-0472">Membrane</keyword>
<sequence>MAEVRVVTPREPLDRAAFIRMLFVAPALLISLSVVLVPLIVTVTLSFTNWDGFESPQFIGFANFARLFSEAKFWAALRNNLLYTSLYVTLPMILGLLIAMLLLMVRVGRTLFQVVFFLPSTIATVVLAQIWKGMVYSPTTGMFGYLQRIGVPVSNPLAAPETALMGVLFVDMWHWWGYLTVIYLGALRQVDKSLVEAAFIDGATRFQVFTKVLLPSIRTTVLFMMLMTIIWSFRVFDWIYIMTEGGPGFASEVLGTLAYKTAFQQFAVGYASSYSVMMSLVGLGAIIVYLRIQVRTERR</sequence>
<dbReference type="Pfam" id="PF00528">
    <property type="entry name" value="BPD_transp_1"/>
    <property type="match status" value="1"/>
</dbReference>
<dbReference type="PANTHER" id="PTHR30193">
    <property type="entry name" value="ABC TRANSPORTER PERMEASE PROTEIN"/>
    <property type="match status" value="1"/>
</dbReference>
<feature type="transmembrane region" description="Helical" evidence="7">
    <location>
        <begin position="81"/>
        <end position="104"/>
    </location>
</feature>
<evidence type="ECO:0000256" key="3">
    <source>
        <dbReference type="ARBA" id="ARBA00022475"/>
    </source>
</evidence>
<proteinExistence type="inferred from homology"/>
<comment type="subcellular location">
    <subcellularLocation>
        <location evidence="1 7">Cell membrane</location>
        <topology evidence="1 7">Multi-pass membrane protein</topology>
    </subcellularLocation>
</comment>
<dbReference type="Gene3D" id="1.10.3720.10">
    <property type="entry name" value="MetI-like"/>
    <property type="match status" value="1"/>
</dbReference>
<dbReference type="GO" id="GO:0055085">
    <property type="term" value="P:transmembrane transport"/>
    <property type="evidence" value="ECO:0007669"/>
    <property type="project" value="InterPro"/>
</dbReference>
<organism evidence="9">
    <name type="scientific">Microvirga ossetica</name>
    <dbReference type="NCBI Taxonomy" id="1882682"/>
    <lineage>
        <taxon>Bacteria</taxon>
        <taxon>Pseudomonadati</taxon>
        <taxon>Pseudomonadota</taxon>
        <taxon>Alphaproteobacteria</taxon>
        <taxon>Hyphomicrobiales</taxon>
        <taxon>Methylobacteriaceae</taxon>
        <taxon>Microvirga</taxon>
    </lineage>
</organism>
<dbReference type="KEGG" id="moc:BB934_38210"/>
<dbReference type="InterPro" id="IPR051393">
    <property type="entry name" value="ABC_transporter_permease"/>
</dbReference>
<keyword evidence="9" id="KW-0614">Plasmid</keyword>
<feature type="transmembrane region" description="Helical" evidence="7">
    <location>
        <begin position="163"/>
        <end position="184"/>
    </location>
</feature>
<evidence type="ECO:0000256" key="1">
    <source>
        <dbReference type="ARBA" id="ARBA00004651"/>
    </source>
</evidence>
<evidence type="ECO:0000256" key="5">
    <source>
        <dbReference type="ARBA" id="ARBA00022989"/>
    </source>
</evidence>
<reference evidence="9" key="1">
    <citation type="submission" date="2016-07" db="EMBL/GenBank/DDBJ databases">
        <title>Microvirga ossetica sp. nov. a new species of rhizobia isolated from root nodules of the legume species Vicia alpestris Steven originated from North Ossetia region in the Caucasus.</title>
        <authorList>
            <person name="Safronova V.I."/>
            <person name="Kuznetsova I.G."/>
            <person name="Sazanova A.L."/>
            <person name="Belimov A."/>
            <person name="Andronov E."/>
            <person name="Osledkin Y.S."/>
            <person name="Onishchuk O.P."/>
            <person name="Kurchak O.N."/>
            <person name="Shaposhnikov A.I."/>
            <person name="Willems A."/>
            <person name="Tikhonovich I.A."/>
        </authorList>
    </citation>
    <scope>NUCLEOTIDE SEQUENCE [LARGE SCALE GENOMIC DNA]</scope>
    <source>
        <strain evidence="9">V5/3M</strain>
        <plasmid evidence="9">unnamed2</plasmid>
    </source>
</reference>
<protein>
    <submittedName>
        <fullName evidence="9">Sugar-binding protein</fullName>
    </submittedName>
</protein>
<dbReference type="GO" id="GO:0005886">
    <property type="term" value="C:plasma membrane"/>
    <property type="evidence" value="ECO:0007669"/>
    <property type="project" value="UniProtKB-SubCell"/>
</dbReference>
<keyword evidence="5 7" id="KW-1133">Transmembrane helix</keyword>
<gene>
    <name evidence="9" type="ORF">BB934_38210</name>
</gene>
<feature type="transmembrane region" description="Helical" evidence="7">
    <location>
        <begin position="111"/>
        <end position="131"/>
    </location>
</feature>
<comment type="similarity">
    <text evidence="7">Belongs to the binding-protein-dependent transport system permease family.</text>
</comment>
<feature type="transmembrane region" description="Helical" evidence="7">
    <location>
        <begin position="21"/>
        <end position="47"/>
    </location>
</feature>
<evidence type="ECO:0000256" key="6">
    <source>
        <dbReference type="ARBA" id="ARBA00023136"/>
    </source>
</evidence>
<dbReference type="CDD" id="cd06261">
    <property type="entry name" value="TM_PBP2"/>
    <property type="match status" value="1"/>
</dbReference>
<dbReference type="PANTHER" id="PTHR30193:SF37">
    <property type="entry name" value="INNER MEMBRANE ABC TRANSPORTER PERMEASE PROTEIN YCJO"/>
    <property type="match status" value="1"/>
</dbReference>
<dbReference type="PROSITE" id="PS50928">
    <property type="entry name" value="ABC_TM1"/>
    <property type="match status" value="1"/>
</dbReference>
<feature type="transmembrane region" description="Helical" evidence="7">
    <location>
        <begin position="267"/>
        <end position="290"/>
    </location>
</feature>
<dbReference type="AlphaFoldDB" id="A0A1B2EXR6"/>
<geneLocation type="plasmid" evidence="9">
    <name>unnamed2</name>
</geneLocation>
<evidence type="ECO:0000256" key="4">
    <source>
        <dbReference type="ARBA" id="ARBA00022692"/>
    </source>
</evidence>